<comment type="similarity">
    <text evidence="1 2">Belongs to the complex I subunit 6 family.</text>
</comment>
<dbReference type="InterPro" id="IPR042106">
    <property type="entry name" value="Nuo/plastoQ_OxRdtase_6_NuoJ"/>
</dbReference>
<keyword evidence="2" id="KW-1133">Transmembrane helix</keyword>
<evidence type="ECO:0000256" key="2">
    <source>
        <dbReference type="RuleBase" id="RU004429"/>
    </source>
</evidence>
<keyword evidence="2" id="KW-0874">Quinone</keyword>
<feature type="transmembrane region" description="Helical" evidence="2">
    <location>
        <begin position="31"/>
        <end position="49"/>
    </location>
</feature>
<protein>
    <recommendedName>
        <fullName evidence="2">NADH-quinone oxidoreductase subunit J</fullName>
        <ecNumber evidence="2">7.1.1.-</ecNumber>
    </recommendedName>
</protein>
<dbReference type="PANTHER" id="PTHR33269">
    <property type="entry name" value="NADH-UBIQUINONE OXIDOREDUCTASE CHAIN 6"/>
    <property type="match status" value="1"/>
</dbReference>
<feature type="transmembrane region" description="Helical" evidence="2">
    <location>
        <begin position="98"/>
        <end position="116"/>
    </location>
</feature>
<evidence type="ECO:0000256" key="1">
    <source>
        <dbReference type="ARBA" id="ARBA00005698"/>
    </source>
</evidence>
<reference evidence="3" key="1">
    <citation type="submission" date="2011-09" db="EMBL/GenBank/DDBJ databases">
        <title>The permanent draft genome of Mucilaginibacter paludis DSM 18603.</title>
        <authorList>
            <consortium name="US DOE Joint Genome Institute (JGI-PGF)"/>
            <person name="Lucas S."/>
            <person name="Han J."/>
            <person name="Lapidus A."/>
            <person name="Bruce D."/>
            <person name="Goodwin L."/>
            <person name="Pitluck S."/>
            <person name="Peters L."/>
            <person name="Kyrpides N."/>
            <person name="Mavromatis K."/>
            <person name="Ivanova N."/>
            <person name="Mikhailova N."/>
            <person name="Held B."/>
            <person name="Detter J.C."/>
            <person name="Tapia R."/>
            <person name="Han C."/>
            <person name="Land M."/>
            <person name="Hauser L."/>
            <person name="Markowitz V."/>
            <person name="Cheng J.-F."/>
            <person name="Hugenholtz P."/>
            <person name="Woyke T."/>
            <person name="Wu D."/>
            <person name="Tindall B."/>
            <person name="Brambilla E."/>
            <person name="Klenk H.-P."/>
            <person name="Eisen J.A."/>
        </authorList>
    </citation>
    <scope>NUCLEOTIDE SEQUENCE [LARGE SCALE GENOMIC DNA]</scope>
    <source>
        <strain evidence="3">DSM 18603</strain>
    </source>
</reference>
<dbReference type="InterPro" id="IPR001457">
    <property type="entry name" value="NADH_UbQ/plastoQ_OxRdtase_su6"/>
</dbReference>
<dbReference type="eggNOG" id="COG0839">
    <property type="taxonomic scope" value="Bacteria"/>
</dbReference>
<evidence type="ECO:0000313" key="4">
    <source>
        <dbReference type="Proteomes" id="UP000002774"/>
    </source>
</evidence>
<feature type="transmembrane region" description="Helical" evidence="2">
    <location>
        <begin position="154"/>
        <end position="176"/>
    </location>
</feature>
<dbReference type="HOGENOM" id="CLU_085957_2_2_10"/>
<keyword evidence="2" id="KW-0472">Membrane</keyword>
<accession>H1Y9D1</accession>
<proteinExistence type="inferred from homology"/>
<feature type="transmembrane region" description="Helical" evidence="2">
    <location>
        <begin position="55"/>
        <end position="77"/>
    </location>
</feature>
<dbReference type="STRING" id="714943.Mucpa_5870"/>
<feature type="transmembrane region" description="Helical" evidence="2">
    <location>
        <begin position="6"/>
        <end position="24"/>
    </location>
</feature>
<dbReference type="Proteomes" id="UP000002774">
    <property type="component" value="Chromosome"/>
</dbReference>
<sequence length="183" mass="20134">MNIEQILFYVMGFIALASALLVAASKNLVRSLFLFFVTLFALAGLYVFALADFVAVTQIVIYVGGVLVLMLFAFMLSNKDVLNNLQQGNNKFISVGKLPALLVAVLFLIVLVNAIIKAQPDSLPWIKASVQHDNVIKPGDNMLSNIGINLMTRYLLPFEVVSILLMMTLIGAAHLARKEEHKL</sequence>
<gene>
    <name evidence="3" type="ORF">Mucpa_5870</name>
</gene>
<dbReference type="EC" id="7.1.1.-" evidence="2"/>
<dbReference type="Gene3D" id="1.20.120.1200">
    <property type="entry name" value="NADH-ubiquinone/plastoquinone oxidoreductase chain 6, subunit NuoJ"/>
    <property type="match status" value="1"/>
</dbReference>
<keyword evidence="4" id="KW-1185">Reference proteome</keyword>
<keyword evidence="2" id="KW-0812">Transmembrane</keyword>
<comment type="subcellular location">
    <subcellularLocation>
        <location evidence="2">Cell membrane</location>
        <topology evidence="2">Multi-pass membrane protein</topology>
    </subcellularLocation>
</comment>
<dbReference type="OrthoDB" id="981464at2"/>
<dbReference type="GO" id="GO:0005886">
    <property type="term" value="C:plasma membrane"/>
    <property type="evidence" value="ECO:0007669"/>
    <property type="project" value="UniProtKB-SubCell"/>
</dbReference>
<keyword evidence="2" id="KW-0520">NAD</keyword>
<dbReference type="EMBL" id="CM001403">
    <property type="protein sequence ID" value="EHQ29936.1"/>
    <property type="molecule type" value="Genomic_DNA"/>
</dbReference>
<organism evidence="3 4">
    <name type="scientific">Mucilaginibacter paludis DSM 18603</name>
    <dbReference type="NCBI Taxonomy" id="714943"/>
    <lineage>
        <taxon>Bacteria</taxon>
        <taxon>Pseudomonadati</taxon>
        <taxon>Bacteroidota</taxon>
        <taxon>Sphingobacteriia</taxon>
        <taxon>Sphingobacteriales</taxon>
        <taxon>Sphingobacteriaceae</taxon>
        <taxon>Mucilaginibacter</taxon>
    </lineage>
</organism>
<dbReference type="PANTHER" id="PTHR33269:SF17">
    <property type="entry name" value="NADH-UBIQUINONE OXIDOREDUCTASE CHAIN 6"/>
    <property type="match status" value="1"/>
</dbReference>
<comment type="catalytic activity">
    <reaction evidence="2">
        <text>a quinone + NADH + 5 H(+)(in) = a quinol + NAD(+) + 4 H(+)(out)</text>
        <dbReference type="Rhea" id="RHEA:57888"/>
        <dbReference type="ChEBI" id="CHEBI:15378"/>
        <dbReference type="ChEBI" id="CHEBI:24646"/>
        <dbReference type="ChEBI" id="CHEBI:57540"/>
        <dbReference type="ChEBI" id="CHEBI:57945"/>
        <dbReference type="ChEBI" id="CHEBI:132124"/>
    </reaction>
</comment>
<dbReference type="RefSeq" id="WP_008511420.1">
    <property type="nucleotide sequence ID" value="NZ_CM001403.1"/>
</dbReference>
<evidence type="ECO:0000313" key="3">
    <source>
        <dbReference type="EMBL" id="EHQ29936.1"/>
    </source>
</evidence>
<dbReference type="GO" id="GO:0048038">
    <property type="term" value="F:quinone binding"/>
    <property type="evidence" value="ECO:0007669"/>
    <property type="project" value="UniProtKB-UniRule"/>
</dbReference>
<name>H1Y9D1_9SPHI</name>
<dbReference type="AlphaFoldDB" id="H1Y9D1"/>
<keyword evidence="2" id="KW-1003">Cell membrane</keyword>
<dbReference type="Pfam" id="PF00499">
    <property type="entry name" value="Oxidored_q3"/>
    <property type="match status" value="1"/>
</dbReference>
<comment type="function">
    <text evidence="2">NDH-1 shuttles electrons from NADH, via FMN and iron-sulfur (Fe-S) centers, to quinones in the respiratory chain. Couples the redox reaction to proton translocation (for every two electrons transferred, four hydrogen ions are translocated across the cytoplasmic membrane), and thus conserves the redox energy in a proton gradient.</text>
</comment>
<dbReference type="GO" id="GO:0008137">
    <property type="term" value="F:NADH dehydrogenase (ubiquinone) activity"/>
    <property type="evidence" value="ECO:0007669"/>
    <property type="project" value="UniProtKB-UniRule"/>
</dbReference>